<accession>A0A7J4ZMP3</accession>
<evidence type="ECO:0000313" key="1">
    <source>
        <dbReference type="EMBL" id="KAB0663996.1"/>
    </source>
</evidence>
<evidence type="ECO:0000313" key="2">
    <source>
        <dbReference type="Proteomes" id="UP000420562"/>
    </source>
</evidence>
<keyword evidence="2" id="KW-1185">Reference proteome</keyword>
<name>A0A7J4ZMP3_9BACT</name>
<dbReference type="RefSeq" id="WP_151129313.1">
    <property type="nucleotide sequence ID" value="NZ_VZQZ01000010.1"/>
</dbReference>
<protein>
    <recommendedName>
        <fullName evidence="3">DUF1835 domain-containing protein</fullName>
    </recommendedName>
</protein>
<sequence>MKRILHIIGGDIAGSSLEKSGIPGEVFVWHDILYDGPRAPGWPDEATLAARARFLDKETGGGMGVAEILDTVRAQYRKLETAGEYDRLCLWFDACLFDQAMLAHILACLTLRGIEGAELVCVAAFPGIVPYHGLGQLSPEQLASVYEQRRPVTGEQFACALQVDQAFATQDQAAFVLLSRRKDTPLPWVPAAVARWLEESPDPATGLGRLEQLVLDALHAGCTAPEEIFKHVAAHDAPPQYWGDITLWAKINGLATHTPPLVKIQGPAPLLPQWDCRGKMGAFGVAAV</sequence>
<dbReference type="EMBL" id="VZQZ01000010">
    <property type="protein sequence ID" value="KAB0663996.1"/>
    <property type="molecule type" value="Genomic_DNA"/>
</dbReference>
<gene>
    <name evidence="1" type="ORF">F6V25_14370</name>
</gene>
<comment type="caution">
    <text evidence="1">The sequence shown here is derived from an EMBL/GenBank/DDBJ whole genome shotgun (WGS) entry which is preliminary data.</text>
</comment>
<proteinExistence type="predicted"/>
<organism evidence="1 2">
    <name type="scientific">Oryzomonas japonica</name>
    <dbReference type="NCBI Taxonomy" id="2603858"/>
    <lineage>
        <taxon>Bacteria</taxon>
        <taxon>Pseudomonadati</taxon>
        <taxon>Thermodesulfobacteriota</taxon>
        <taxon>Desulfuromonadia</taxon>
        <taxon>Geobacterales</taxon>
        <taxon>Geobacteraceae</taxon>
        <taxon>Oryzomonas</taxon>
    </lineage>
</organism>
<dbReference type="AlphaFoldDB" id="A0A7J4ZMP3"/>
<dbReference type="Proteomes" id="UP000420562">
    <property type="component" value="Unassembled WGS sequence"/>
</dbReference>
<evidence type="ECO:0008006" key="3">
    <source>
        <dbReference type="Google" id="ProtNLM"/>
    </source>
</evidence>
<reference evidence="1 2" key="1">
    <citation type="submission" date="2019-09" db="EMBL/GenBank/DDBJ databases">
        <title>Geobacter sp. Red96, a novel strain isolated from paddy soil.</title>
        <authorList>
            <person name="Xu Z."/>
            <person name="Masuda Y."/>
            <person name="Itoh H."/>
            <person name="Senoo K."/>
        </authorList>
    </citation>
    <scope>NUCLEOTIDE SEQUENCE [LARGE SCALE GENOMIC DNA]</scope>
    <source>
        <strain evidence="1 2">Red96</strain>
    </source>
</reference>